<dbReference type="PANTHER" id="PTHR13803">
    <property type="entry name" value="SEC24-RELATED PROTEIN"/>
    <property type="match status" value="1"/>
</dbReference>
<dbReference type="SUPFAM" id="SSF81995">
    <property type="entry name" value="beta-sandwich domain of Sec23/24"/>
    <property type="match status" value="1"/>
</dbReference>
<sequence length="921" mass="104136">MRVYHNLSSDNTNVNPNVYADGNISLPTQVISPNSTSFGGTTTLQQNQQSFDSIQDVNNNIGMSPVIRNKNTNEEGLVLASKRLWEQNYYLKTSYVPTISGVGRQLYYPSPSPTTQFYSGDSRISDSKQIEFTTRMISQDEYVRDATKLPLGMTIQPFVDLIPALNPAETTVPLTPGIPPLRCKRCRTYVNPFFKFNRDGSVTCNICKVKNQISDPQMEFHFNSGNASMSSSLYPQLYKGTVDFIVPETYNINKGNSSVPLHYLFLIDTSIISKGNVMTSFLNAAKETIEKLCIEQPNCKIGIIAFDLSLRFFNLSSNLGSPSEYIVNDLKEPFLPILDGLFVNPVESKKIILLTFERINELIEQSMFGNHPRNVYGSALMAAKLAYKTVTKGEGGKIICYLSSKPTYGEGNLSLTKDDNQKTSLRCDNQFFLKIGNELLANQISIDLYLFNNKFHDMSNICYPVRRTNGNVHYYPDFNFQEDLQTLKNDMLNDISKLVGYQGLLKVRCSEGLSVGKYYIHDGSTKEPMFGCLTKDTNLDIQLKYDDKIKPGSDVFFQVALLYTDLNGIRKVRTLNSKVTVANTLSNSFNYSNEHVILRIMLKDVIFKYLSNWGVNRIKEELDDNLLEIITQYIALISGNNNNTSFTGNSVLNGGGNNTISNGGSSNRLDYKLPRGIQHLLNYILGFEKVESMIFNRQSTRGNQRIATLYDLVSMSSSRLMYKLYPQIIPLHLSMMEEDFEYYDSNEMLIQMNELNIPGMSVSNSGHHITNGGCYLIFDGEVVYLWFNENTNPMLLEDLMGSDGLANVIAKGEFPTNLDTAINKKVQNIIKNWRQTIGRSANLKIKSLRPSVDKYYHSVISHLLVEDRLVEGTFKGPDTLSAYTTEMFASAKRRVSKRDFVKNNKNLNNAHENLHQDYVQF</sequence>
<dbReference type="InterPro" id="IPR006895">
    <property type="entry name" value="Znf_Sec23_Sec24"/>
</dbReference>
<dbReference type="GO" id="GO:0030127">
    <property type="term" value="C:COPII vesicle coat"/>
    <property type="evidence" value="ECO:0007669"/>
    <property type="project" value="InterPro"/>
</dbReference>
<feature type="domain" description="Zinc finger Sec23/Sec24-type" evidence="9">
    <location>
        <begin position="180"/>
        <end position="214"/>
    </location>
</feature>
<dbReference type="OrthoDB" id="49016at2759"/>
<feature type="domain" description="Sec23/Sec24 beta-sandwich" evidence="12">
    <location>
        <begin position="500"/>
        <end position="581"/>
    </location>
</feature>
<evidence type="ECO:0000256" key="2">
    <source>
        <dbReference type="ARBA" id="ARBA00004496"/>
    </source>
</evidence>
<dbReference type="Pfam" id="PF04811">
    <property type="entry name" value="Sec23_trunk"/>
    <property type="match status" value="1"/>
</dbReference>
<dbReference type="InterPro" id="IPR007123">
    <property type="entry name" value="Gelsolin-like_dom"/>
</dbReference>
<evidence type="ECO:0000256" key="5">
    <source>
        <dbReference type="ARBA" id="ARBA00022490"/>
    </source>
</evidence>
<dbReference type="KEGG" id="tbl:TBLA_0A03530"/>
<evidence type="ECO:0000256" key="7">
    <source>
        <dbReference type="ARBA" id="ARBA00023034"/>
    </source>
</evidence>
<evidence type="ECO:0000259" key="9">
    <source>
        <dbReference type="Pfam" id="PF04810"/>
    </source>
</evidence>
<evidence type="ECO:0000256" key="1">
    <source>
        <dbReference type="ARBA" id="ARBA00004394"/>
    </source>
</evidence>
<dbReference type="eggNOG" id="KOG1984">
    <property type="taxonomic scope" value="Eukaryota"/>
</dbReference>
<evidence type="ECO:0000256" key="4">
    <source>
        <dbReference type="ARBA" id="ARBA00022448"/>
    </source>
</evidence>
<evidence type="ECO:0000313" key="14">
    <source>
        <dbReference type="Proteomes" id="UP000002866"/>
    </source>
</evidence>
<dbReference type="InterPro" id="IPR050550">
    <property type="entry name" value="SEC23_SEC24_subfamily"/>
</dbReference>
<feature type="domain" description="Gelsolin-like" evidence="8">
    <location>
        <begin position="768"/>
        <end position="809"/>
    </location>
</feature>
<dbReference type="InterPro" id="IPR036174">
    <property type="entry name" value="Znf_Sec23_Sec24_sf"/>
</dbReference>
<accession>I2GVK0</accession>
<reference evidence="13 14" key="1">
    <citation type="journal article" date="2011" name="Proc. Natl. Acad. Sci. U.S.A.">
        <title>Evolutionary erosion of yeast sex chromosomes by mating-type switching accidents.</title>
        <authorList>
            <person name="Gordon J.L."/>
            <person name="Armisen D."/>
            <person name="Proux-Wera E."/>
            <person name="Oheigeartaigh S.S."/>
            <person name="Byrne K.P."/>
            <person name="Wolfe K.H."/>
        </authorList>
    </citation>
    <scope>NUCLEOTIDE SEQUENCE [LARGE SCALE GENOMIC DNA]</scope>
    <source>
        <strain evidence="14">ATCC 34711 / CBS 6284 / DSM 70876 / NBRC 10599 / NRRL Y-10934 / UCD 77-7</strain>
    </source>
</reference>
<dbReference type="GO" id="GO:0008270">
    <property type="term" value="F:zinc ion binding"/>
    <property type="evidence" value="ECO:0007669"/>
    <property type="project" value="InterPro"/>
</dbReference>
<keyword evidence="14" id="KW-1185">Reference proteome</keyword>
<name>I2GVK0_HENB6</name>
<gene>
    <name evidence="13" type="primary">TBLA0A03530</name>
    <name evidence="13" type="ORF">TBLA_0A03530</name>
</gene>
<dbReference type="OMA" id="NTASAFW"/>
<dbReference type="SUPFAM" id="SSF53300">
    <property type="entry name" value="vWA-like"/>
    <property type="match status" value="1"/>
</dbReference>
<keyword evidence="5" id="KW-0963">Cytoplasm</keyword>
<dbReference type="GeneID" id="14492769"/>
<dbReference type="Pfam" id="PF00626">
    <property type="entry name" value="Gelsolin"/>
    <property type="match status" value="1"/>
</dbReference>
<dbReference type="Gene3D" id="3.40.50.410">
    <property type="entry name" value="von Willebrand factor, type A domain"/>
    <property type="match status" value="1"/>
</dbReference>
<dbReference type="Pfam" id="PF08033">
    <property type="entry name" value="Sec23_BS"/>
    <property type="match status" value="1"/>
</dbReference>
<dbReference type="InterPro" id="IPR012990">
    <property type="entry name" value="Beta-sandwich_Sec23_24"/>
</dbReference>
<evidence type="ECO:0000259" key="12">
    <source>
        <dbReference type="Pfam" id="PF08033"/>
    </source>
</evidence>
<keyword evidence="7" id="KW-0333">Golgi apparatus</keyword>
<dbReference type="HOGENOM" id="CLU_004589_1_0_1"/>
<keyword evidence="4" id="KW-0813">Transport</keyword>
<dbReference type="InParanoid" id="I2GVK0"/>
<dbReference type="InterPro" id="IPR036465">
    <property type="entry name" value="vWFA_dom_sf"/>
</dbReference>
<dbReference type="AlphaFoldDB" id="I2GVK0"/>
<proteinExistence type="inferred from homology"/>
<dbReference type="Gene3D" id="3.40.20.10">
    <property type="entry name" value="Severin"/>
    <property type="match status" value="1"/>
</dbReference>
<dbReference type="EMBL" id="HE806316">
    <property type="protein sequence ID" value="CCH58152.1"/>
    <property type="molecule type" value="Genomic_DNA"/>
</dbReference>
<evidence type="ECO:0000313" key="13">
    <source>
        <dbReference type="EMBL" id="CCH58152.1"/>
    </source>
</evidence>
<evidence type="ECO:0000256" key="6">
    <source>
        <dbReference type="ARBA" id="ARBA00022927"/>
    </source>
</evidence>
<evidence type="ECO:0000259" key="10">
    <source>
        <dbReference type="Pfam" id="PF04811"/>
    </source>
</evidence>
<dbReference type="SUPFAM" id="SSF82919">
    <property type="entry name" value="Zn-finger domain of Sec23/24"/>
    <property type="match status" value="1"/>
</dbReference>
<dbReference type="GO" id="GO:0006886">
    <property type="term" value="P:intracellular protein transport"/>
    <property type="evidence" value="ECO:0007669"/>
    <property type="project" value="InterPro"/>
</dbReference>
<dbReference type="InterPro" id="IPR036180">
    <property type="entry name" value="Gelsolin-like_dom_sf"/>
</dbReference>
<dbReference type="GO" id="GO:0070971">
    <property type="term" value="C:endoplasmic reticulum exit site"/>
    <property type="evidence" value="ECO:0007669"/>
    <property type="project" value="TreeGrafter"/>
</dbReference>
<dbReference type="PANTHER" id="PTHR13803:SF4">
    <property type="entry name" value="SECRETORY 24CD, ISOFORM C"/>
    <property type="match status" value="1"/>
</dbReference>
<evidence type="ECO:0000259" key="8">
    <source>
        <dbReference type="Pfam" id="PF00626"/>
    </source>
</evidence>
<dbReference type="Gene3D" id="2.30.30.380">
    <property type="entry name" value="Zn-finger domain of Sec23/24"/>
    <property type="match status" value="1"/>
</dbReference>
<protein>
    <submittedName>
        <fullName evidence="13">Uncharacterized protein</fullName>
    </submittedName>
</protein>
<dbReference type="InterPro" id="IPR029006">
    <property type="entry name" value="ADF-H/Gelsolin-like_dom_sf"/>
</dbReference>
<dbReference type="Gene3D" id="2.60.40.1670">
    <property type="entry name" value="beta-sandwich domain of Sec23/24"/>
    <property type="match status" value="1"/>
</dbReference>
<dbReference type="GO" id="GO:0000149">
    <property type="term" value="F:SNARE binding"/>
    <property type="evidence" value="ECO:0007669"/>
    <property type="project" value="TreeGrafter"/>
</dbReference>
<dbReference type="InterPro" id="IPR006896">
    <property type="entry name" value="Sec23/24_trunk_dom"/>
</dbReference>
<feature type="domain" description="Sec23/Sec24 helical" evidence="11">
    <location>
        <begin position="596"/>
        <end position="721"/>
    </location>
</feature>
<dbReference type="GO" id="GO:0090110">
    <property type="term" value="P:COPII-coated vesicle cargo loading"/>
    <property type="evidence" value="ECO:0007669"/>
    <property type="project" value="TreeGrafter"/>
</dbReference>
<dbReference type="SUPFAM" id="SSF82754">
    <property type="entry name" value="C-terminal, gelsolin-like domain of Sec23/24"/>
    <property type="match status" value="1"/>
</dbReference>
<dbReference type="Pfam" id="PF04810">
    <property type="entry name" value="zf-Sec23_Sec24"/>
    <property type="match status" value="1"/>
</dbReference>
<evidence type="ECO:0000259" key="11">
    <source>
        <dbReference type="Pfam" id="PF04815"/>
    </source>
</evidence>
<dbReference type="GO" id="GO:0000139">
    <property type="term" value="C:Golgi membrane"/>
    <property type="evidence" value="ECO:0007669"/>
    <property type="project" value="UniProtKB-SubCell"/>
</dbReference>
<comment type="subcellular location">
    <subcellularLocation>
        <location evidence="2">Cytoplasm</location>
    </subcellularLocation>
    <subcellularLocation>
        <location evidence="1">Golgi apparatus membrane</location>
    </subcellularLocation>
</comment>
<comment type="similarity">
    <text evidence="3">Belongs to the SEC23/SEC24 family. SEC24 subfamily.</text>
</comment>
<dbReference type="RefSeq" id="XP_004177671.1">
    <property type="nucleotide sequence ID" value="XM_004177623.1"/>
</dbReference>
<dbReference type="STRING" id="1071380.I2GVK0"/>
<feature type="domain" description="Sec23/Sec24 trunk" evidence="10">
    <location>
        <begin position="260"/>
        <end position="494"/>
    </location>
</feature>
<dbReference type="InterPro" id="IPR006900">
    <property type="entry name" value="Sec23/24_helical_dom"/>
</dbReference>
<dbReference type="Gene3D" id="1.20.120.730">
    <property type="entry name" value="Sec23/Sec24 helical domain"/>
    <property type="match status" value="1"/>
</dbReference>
<dbReference type="Proteomes" id="UP000002866">
    <property type="component" value="Chromosome 1"/>
</dbReference>
<dbReference type="Pfam" id="PF04815">
    <property type="entry name" value="Sec23_helical"/>
    <property type="match status" value="1"/>
</dbReference>
<organism evidence="13 14">
    <name type="scientific">Henningerozyma blattae (strain ATCC 34711 / CBS 6284 / DSM 70876 / NBRC 10599 / NRRL Y-10934 / UCD 77-7)</name>
    <name type="common">Yeast</name>
    <name type="synonym">Tetrapisispora blattae</name>
    <dbReference type="NCBI Taxonomy" id="1071380"/>
    <lineage>
        <taxon>Eukaryota</taxon>
        <taxon>Fungi</taxon>
        <taxon>Dikarya</taxon>
        <taxon>Ascomycota</taxon>
        <taxon>Saccharomycotina</taxon>
        <taxon>Saccharomycetes</taxon>
        <taxon>Saccharomycetales</taxon>
        <taxon>Saccharomycetaceae</taxon>
        <taxon>Henningerozyma</taxon>
    </lineage>
</organism>
<evidence type="ECO:0000256" key="3">
    <source>
        <dbReference type="ARBA" id="ARBA00008334"/>
    </source>
</evidence>
<keyword evidence="6" id="KW-0653">Protein transport</keyword>